<dbReference type="EMBL" id="FZQP02003245">
    <property type="protein sequence ID" value="VVC97627.1"/>
    <property type="molecule type" value="Genomic_DNA"/>
</dbReference>
<dbReference type="GO" id="GO:0043495">
    <property type="term" value="F:protein-membrane adaptor activity"/>
    <property type="evidence" value="ECO:0007669"/>
    <property type="project" value="TreeGrafter"/>
</dbReference>
<keyword evidence="3" id="KW-1133">Transmembrane helix</keyword>
<keyword evidence="2" id="KW-0812">Transmembrane</keyword>
<reference evidence="6 7" key="1">
    <citation type="submission" date="2017-07" db="EMBL/GenBank/DDBJ databases">
        <authorList>
            <person name="Talla V."/>
            <person name="Backstrom N."/>
        </authorList>
    </citation>
    <scope>NUCLEOTIDE SEQUENCE [LARGE SCALE GENOMIC DNA]</scope>
</reference>
<dbReference type="Pfam" id="PF07738">
    <property type="entry name" value="Sad1_UNC"/>
    <property type="match status" value="1"/>
</dbReference>
<evidence type="ECO:0000313" key="6">
    <source>
        <dbReference type="EMBL" id="VVC97627.1"/>
    </source>
</evidence>
<sequence>MKDDLLQTLYEKANLISWVDSGNFRLEQECCNRMQHLSLALAREKYFVRNKSSYIEGCIAVKGSDTTEWGGHVGLWGILPLWFAAPPPHTILALRNPTPSDCWPFRGSTGEVIIHFPRKATITSIGLEHIRPDTTRSAPNHFIVYGILDNGTRINAAEGVYQYNKPAKQYFSLDNNNSPLQSIVFRVLSNHGNPKYTCLYRVHVYGVT</sequence>
<protein>
    <recommendedName>
        <fullName evidence="5">SUN domain-containing protein</fullName>
    </recommendedName>
</protein>
<evidence type="ECO:0000259" key="5">
    <source>
        <dbReference type="PROSITE" id="PS51469"/>
    </source>
</evidence>
<gene>
    <name evidence="6" type="ORF">LSINAPIS_LOCUS8860</name>
</gene>
<organism evidence="6 7">
    <name type="scientific">Leptidea sinapis</name>
    <dbReference type="NCBI Taxonomy" id="189913"/>
    <lineage>
        <taxon>Eukaryota</taxon>
        <taxon>Metazoa</taxon>
        <taxon>Ecdysozoa</taxon>
        <taxon>Arthropoda</taxon>
        <taxon>Hexapoda</taxon>
        <taxon>Insecta</taxon>
        <taxon>Pterygota</taxon>
        <taxon>Neoptera</taxon>
        <taxon>Endopterygota</taxon>
        <taxon>Lepidoptera</taxon>
        <taxon>Glossata</taxon>
        <taxon>Ditrysia</taxon>
        <taxon>Papilionoidea</taxon>
        <taxon>Pieridae</taxon>
        <taxon>Dismorphiinae</taxon>
        <taxon>Leptidea</taxon>
    </lineage>
</organism>
<dbReference type="Gene3D" id="2.60.120.260">
    <property type="entry name" value="Galactose-binding domain-like"/>
    <property type="match status" value="1"/>
</dbReference>
<dbReference type="PROSITE" id="PS51469">
    <property type="entry name" value="SUN"/>
    <property type="match status" value="1"/>
</dbReference>
<dbReference type="SUPFAM" id="SSF49785">
    <property type="entry name" value="Galactose-binding domain-like"/>
    <property type="match status" value="1"/>
</dbReference>
<comment type="subcellular location">
    <subcellularLocation>
        <location evidence="1">Membrane</location>
    </subcellularLocation>
</comment>
<evidence type="ECO:0000256" key="2">
    <source>
        <dbReference type="ARBA" id="ARBA00022692"/>
    </source>
</evidence>
<evidence type="ECO:0000256" key="1">
    <source>
        <dbReference type="ARBA" id="ARBA00004370"/>
    </source>
</evidence>
<feature type="domain" description="SUN" evidence="5">
    <location>
        <begin position="50"/>
        <end position="208"/>
    </location>
</feature>
<dbReference type="AlphaFoldDB" id="A0A5E4QIH5"/>
<dbReference type="PANTHER" id="PTHR12911">
    <property type="entry name" value="SAD1/UNC-84-LIKE PROTEIN-RELATED"/>
    <property type="match status" value="1"/>
</dbReference>
<evidence type="ECO:0000256" key="3">
    <source>
        <dbReference type="ARBA" id="ARBA00022989"/>
    </source>
</evidence>
<proteinExistence type="predicted"/>
<keyword evidence="7" id="KW-1185">Reference proteome</keyword>
<name>A0A5E4QIH5_9NEOP</name>
<dbReference type="Proteomes" id="UP000324832">
    <property type="component" value="Unassembled WGS sequence"/>
</dbReference>
<dbReference type="GO" id="GO:0005635">
    <property type="term" value="C:nuclear envelope"/>
    <property type="evidence" value="ECO:0007669"/>
    <property type="project" value="TreeGrafter"/>
</dbReference>
<dbReference type="InterPro" id="IPR008979">
    <property type="entry name" value="Galactose-bd-like_sf"/>
</dbReference>
<evidence type="ECO:0000313" key="7">
    <source>
        <dbReference type="Proteomes" id="UP000324832"/>
    </source>
</evidence>
<dbReference type="GO" id="GO:0016020">
    <property type="term" value="C:membrane"/>
    <property type="evidence" value="ECO:0007669"/>
    <property type="project" value="UniProtKB-SubCell"/>
</dbReference>
<dbReference type="PANTHER" id="PTHR12911:SF8">
    <property type="entry name" value="KLAROID PROTEIN-RELATED"/>
    <property type="match status" value="1"/>
</dbReference>
<accession>A0A5E4QIH5</accession>
<dbReference type="InterPro" id="IPR012919">
    <property type="entry name" value="SUN_dom"/>
</dbReference>
<dbReference type="InterPro" id="IPR045119">
    <property type="entry name" value="SUN1-5"/>
</dbReference>
<evidence type="ECO:0000256" key="4">
    <source>
        <dbReference type="ARBA" id="ARBA00023136"/>
    </source>
</evidence>
<keyword evidence="4" id="KW-0472">Membrane</keyword>